<dbReference type="InterPro" id="IPR039424">
    <property type="entry name" value="SBP_5"/>
</dbReference>
<proteinExistence type="predicted"/>
<dbReference type="SUPFAM" id="SSF53850">
    <property type="entry name" value="Periplasmic binding protein-like II"/>
    <property type="match status" value="1"/>
</dbReference>
<dbReference type="NCBIfam" id="TIGR04028">
    <property type="entry name" value="SBP_KPN_01854"/>
    <property type="match status" value="1"/>
</dbReference>
<accession>E2S657</accession>
<dbReference type="Proteomes" id="UP000003020">
    <property type="component" value="Unassembled WGS sequence"/>
</dbReference>
<keyword evidence="1" id="KW-0732">Signal</keyword>
<feature type="signal peptide" evidence="1">
    <location>
        <begin position="1"/>
        <end position="47"/>
    </location>
</feature>
<dbReference type="GO" id="GO:0015833">
    <property type="term" value="P:peptide transport"/>
    <property type="evidence" value="ECO:0007669"/>
    <property type="project" value="TreeGrafter"/>
</dbReference>
<dbReference type="Gene3D" id="3.10.105.10">
    <property type="entry name" value="Dipeptide-binding Protein, Domain 3"/>
    <property type="match status" value="1"/>
</dbReference>
<dbReference type="InterPro" id="IPR023920">
    <property type="entry name" value="ABC_transptr_sub-bd_KPN01854"/>
</dbReference>
<evidence type="ECO:0000313" key="3">
    <source>
        <dbReference type="EMBL" id="EFQ79499.1"/>
    </source>
</evidence>
<evidence type="ECO:0000256" key="1">
    <source>
        <dbReference type="SAM" id="SignalP"/>
    </source>
</evidence>
<evidence type="ECO:0000313" key="4">
    <source>
        <dbReference type="Proteomes" id="UP000003020"/>
    </source>
</evidence>
<dbReference type="GO" id="GO:0043190">
    <property type="term" value="C:ATP-binding cassette (ABC) transporter complex"/>
    <property type="evidence" value="ECO:0007669"/>
    <property type="project" value="InterPro"/>
</dbReference>
<gene>
    <name evidence="3" type="ORF">HMPREF0305_12009</name>
</gene>
<dbReference type="HOGENOM" id="CLU_017028_7_3_11"/>
<name>E2S657_9CORY</name>
<dbReference type="InterPro" id="IPR030678">
    <property type="entry name" value="Peptide/Ni-bd"/>
</dbReference>
<dbReference type="Pfam" id="PF00496">
    <property type="entry name" value="SBP_bac_5"/>
    <property type="match status" value="1"/>
</dbReference>
<evidence type="ECO:0000259" key="2">
    <source>
        <dbReference type="Pfam" id="PF00496"/>
    </source>
</evidence>
<dbReference type="eggNOG" id="COG0747">
    <property type="taxonomic scope" value="Bacteria"/>
</dbReference>
<comment type="caution">
    <text evidence="3">The sequence shown here is derived from an EMBL/GenBank/DDBJ whole genome shotgun (WGS) entry which is preliminary data.</text>
</comment>
<dbReference type="GO" id="GO:0042597">
    <property type="term" value="C:periplasmic space"/>
    <property type="evidence" value="ECO:0007669"/>
    <property type="project" value="UniProtKB-ARBA"/>
</dbReference>
<dbReference type="AlphaFoldDB" id="E2S657"/>
<dbReference type="GO" id="GO:1904680">
    <property type="term" value="F:peptide transmembrane transporter activity"/>
    <property type="evidence" value="ECO:0007669"/>
    <property type="project" value="TreeGrafter"/>
</dbReference>
<protein>
    <submittedName>
        <fullName evidence="3">ABC transporter substrate binding protein, KPN_01854 family</fullName>
    </submittedName>
</protein>
<dbReference type="InterPro" id="IPR000914">
    <property type="entry name" value="SBP_5_dom"/>
</dbReference>
<dbReference type="EMBL" id="ABYQ02000014">
    <property type="protein sequence ID" value="EFQ79499.1"/>
    <property type="molecule type" value="Genomic_DNA"/>
</dbReference>
<reference evidence="3 4" key="1">
    <citation type="submission" date="2010-08" db="EMBL/GenBank/DDBJ databases">
        <authorList>
            <person name="Muzny D."/>
            <person name="Qin X."/>
            <person name="Buhay C."/>
            <person name="Dugan-Rocha S."/>
            <person name="Ding Y."/>
            <person name="Chen G."/>
            <person name="Hawes A."/>
            <person name="Holder M."/>
            <person name="Jhangiani S."/>
            <person name="Johnson A."/>
            <person name="Khan Z."/>
            <person name="Li Z."/>
            <person name="Liu W."/>
            <person name="Liu X."/>
            <person name="Perez L."/>
            <person name="Shen H."/>
            <person name="Wang Q."/>
            <person name="Watt J."/>
            <person name="Xi L."/>
            <person name="Xin Y."/>
            <person name="Zhou J."/>
            <person name="Deng J."/>
            <person name="Jiang H."/>
            <person name="Liu Y."/>
            <person name="Qu J."/>
            <person name="Song X.-Z."/>
            <person name="Zhang L."/>
            <person name="Villasana D."/>
            <person name="Johnson A."/>
            <person name="Liu J."/>
            <person name="Liyanage D."/>
            <person name="Lorensuhewa L."/>
            <person name="Robinson T."/>
            <person name="Song A."/>
            <person name="Song B.-B."/>
            <person name="Dinh H."/>
            <person name="Thornton R."/>
            <person name="Coyle M."/>
            <person name="Francisco L."/>
            <person name="Jackson L."/>
            <person name="Javaid M."/>
            <person name="Korchina V."/>
            <person name="Kovar C."/>
            <person name="Mata R."/>
            <person name="Mathew T."/>
            <person name="Ngo R."/>
            <person name="Nguyen L."/>
            <person name="Nguyen N."/>
            <person name="Okwuonu G."/>
            <person name="Ongeri F."/>
            <person name="Pham C."/>
            <person name="Simmons D."/>
            <person name="Wilczek-Boney K."/>
            <person name="Hale W."/>
            <person name="Jakkamsetti A."/>
            <person name="Pham P."/>
            <person name="Ruth R."/>
            <person name="San Lucas F."/>
            <person name="Warren J."/>
            <person name="Zhang J."/>
            <person name="Zhao Z."/>
            <person name="Zhou C."/>
            <person name="Zhu D."/>
            <person name="Lee S."/>
            <person name="Bess C."/>
            <person name="Blankenburg K."/>
            <person name="Forbes L."/>
            <person name="Fu Q."/>
            <person name="Gubbala S."/>
            <person name="Hirani K."/>
            <person name="Jayaseelan J.C."/>
            <person name="Lara F."/>
            <person name="Munidasa M."/>
            <person name="Palculict T."/>
            <person name="Patil S."/>
            <person name="Pu L.-L."/>
            <person name="Saada N."/>
            <person name="Tang L."/>
            <person name="Weissenberger G."/>
            <person name="Zhu Y."/>
            <person name="Hemphill L."/>
            <person name="Shang Y."/>
            <person name="Youmans B."/>
            <person name="Ayvaz T."/>
            <person name="Ross M."/>
            <person name="Santibanez J."/>
            <person name="Aqrawi P."/>
            <person name="Gross S."/>
            <person name="Joshi V."/>
            <person name="Fowler G."/>
            <person name="Nazareth L."/>
            <person name="Reid J."/>
            <person name="Worley K."/>
            <person name="Petrosino J."/>
            <person name="Highlander S."/>
            <person name="Gibbs R."/>
        </authorList>
    </citation>
    <scope>NUCLEOTIDE SEQUENCE [LARGE SCALE GENOMIC DNA]</scope>
    <source>
        <strain evidence="3 4">ATCC 33035</strain>
    </source>
</reference>
<keyword evidence="4" id="KW-1185">Reference proteome</keyword>
<sequence>MGEYYFRLKGTRAFMKQLSRLLRPVAAVLASGALALSLTSCASTSHAAEDGMVTYVEPNMFNNLYPPSGGYYPNGGVLNNITDRLLWQDPDTLELHPWIAEEMPKANKDNTEFTFKIRKGVTYSDGSRLDAANVKKNYDLYALGDEDRMLTPSEQLPNYEKSEVIDDYTVKFYFSEPSPGFPQSTSVMNQGLLSNATLDLDDTGFAPGNATAISGSGPFVIEEEELGTKLVLKKREDYDWAPPARKDHQGPADIEGINIVLAAEDSVRVGSLVAGQSDVARQIEAPDEKHLKDQNLQIFAAPTRGVNNSFHFHFRHPLLEDKRVRQAIIHAIDRDNILDTLFSDSYPKGTSILAKTAIGYKDQSANYAFDPEESKRLLDEAGWRPGEDGIREKDGKRLSVTFNEAVPQPRSKEMFTKAQEMLKNVGIEANLNPGDRSAQQKAMKDQDTVQVRHTMTGRANVDTLATWLDGTGRNSFLNYDEKTDSFGDEKLQKLVEDYFDLSSEKDRLAMTGRMQDYLSEQAYILPMFEEPQVYGFQPYIEGFSTEAIGRPSFYAVDINPAEGED</sequence>
<dbReference type="CDD" id="cd08492">
    <property type="entry name" value="PBP2_NikA_DppA_OppA_like_15"/>
    <property type="match status" value="1"/>
</dbReference>
<dbReference type="PIRSF" id="PIRSF002741">
    <property type="entry name" value="MppA"/>
    <property type="match status" value="1"/>
</dbReference>
<dbReference type="Gene3D" id="3.40.190.10">
    <property type="entry name" value="Periplasmic binding protein-like II"/>
    <property type="match status" value="1"/>
</dbReference>
<organism evidence="3 4">
    <name type="scientific">Corynebacterium pseudogenitalium ATCC 33035</name>
    <dbReference type="NCBI Taxonomy" id="525264"/>
    <lineage>
        <taxon>Bacteria</taxon>
        <taxon>Bacillati</taxon>
        <taxon>Actinomycetota</taxon>
        <taxon>Actinomycetes</taxon>
        <taxon>Mycobacteriales</taxon>
        <taxon>Corynebacteriaceae</taxon>
        <taxon>Corynebacterium</taxon>
    </lineage>
</organism>
<dbReference type="PANTHER" id="PTHR30290">
    <property type="entry name" value="PERIPLASMIC BINDING COMPONENT OF ABC TRANSPORTER"/>
    <property type="match status" value="1"/>
</dbReference>
<feature type="domain" description="Solute-binding protein family 5" evidence="2">
    <location>
        <begin position="94"/>
        <end position="448"/>
    </location>
</feature>
<feature type="chain" id="PRO_5003164688" evidence="1">
    <location>
        <begin position="48"/>
        <end position="565"/>
    </location>
</feature>